<dbReference type="EMBL" id="CAAALY010013550">
    <property type="protein sequence ID" value="VEL12022.1"/>
    <property type="molecule type" value="Genomic_DNA"/>
</dbReference>
<sequence length="80" mass="8970">MMRSLCYSLLGTKLAIEDADYAASKMSVDVSDRGCDIGREYSNRVRGHSEGYAIQNCFKVMTKSHNQLRAAKAEYDQTRG</sequence>
<reference evidence="1" key="1">
    <citation type="submission" date="2018-11" db="EMBL/GenBank/DDBJ databases">
        <authorList>
            <consortium name="Pathogen Informatics"/>
        </authorList>
    </citation>
    <scope>NUCLEOTIDE SEQUENCE</scope>
</reference>
<dbReference type="AlphaFoldDB" id="A0A3S5CIY7"/>
<gene>
    <name evidence="1" type="ORF">PXEA_LOCUS5462</name>
</gene>
<protein>
    <submittedName>
        <fullName evidence="1">Uncharacterized protein</fullName>
    </submittedName>
</protein>
<dbReference type="Proteomes" id="UP000784294">
    <property type="component" value="Unassembled WGS sequence"/>
</dbReference>
<organism evidence="1 2">
    <name type="scientific">Protopolystoma xenopodis</name>
    <dbReference type="NCBI Taxonomy" id="117903"/>
    <lineage>
        <taxon>Eukaryota</taxon>
        <taxon>Metazoa</taxon>
        <taxon>Spiralia</taxon>
        <taxon>Lophotrochozoa</taxon>
        <taxon>Platyhelminthes</taxon>
        <taxon>Monogenea</taxon>
        <taxon>Polyopisthocotylea</taxon>
        <taxon>Polystomatidea</taxon>
        <taxon>Polystomatidae</taxon>
        <taxon>Protopolystoma</taxon>
    </lineage>
</organism>
<proteinExistence type="predicted"/>
<accession>A0A3S5CIY7</accession>
<name>A0A3S5CIY7_9PLAT</name>
<evidence type="ECO:0000313" key="2">
    <source>
        <dbReference type="Proteomes" id="UP000784294"/>
    </source>
</evidence>
<keyword evidence="2" id="KW-1185">Reference proteome</keyword>
<evidence type="ECO:0000313" key="1">
    <source>
        <dbReference type="EMBL" id="VEL12022.1"/>
    </source>
</evidence>
<comment type="caution">
    <text evidence="1">The sequence shown here is derived from an EMBL/GenBank/DDBJ whole genome shotgun (WGS) entry which is preliminary data.</text>
</comment>